<dbReference type="PIRSF" id="PIRSF006221">
    <property type="entry name" value="Ketosamine-3-kinase"/>
    <property type="match status" value="1"/>
</dbReference>
<dbReference type="Proteomes" id="UP001501725">
    <property type="component" value="Unassembled WGS sequence"/>
</dbReference>
<evidence type="ECO:0000313" key="4">
    <source>
        <dbReference type="Proteomes" id="UP001501725"/>
    </source>
</evidence>
<dbReference type="SUPFAM" id="SSF56112">
    <property type="entry name" value="Protein kinase-like (PK-like)"/>
    <property type="match status" value="1"/>
</dbReference>
<keyword evidence="2" id="KW-0808">Transferase</keyword>
<evidence type="ECO:0000256" key="1">
    <source>
        <dbReference type="ARBA" id="ARBA00009460"/>
    </source>
</evidence>
<evidence type="ECO:0000313" key="3">
    <source>
        <dbReference type="EMBL" id="GAA4339891.1"/>
    </source>
</evidence>
<dbReference type="PANTHER" id="PTHR12149:SF8">
    <property type="entry name" value="PROTEIN-RIBULOSAMINE 3-KINASE"/>
    <property type="match status" value="1"/>
</dbReference>
<protein>
    <submittedName>
        <fullName evidence="3">Fructosamine kinase family protein</fullName>
    </submittedName>
</protein>
<dbReference type="PANTHER" id="PTHR12149">
    <property type="entry name" value="FRUCTOSAMINE 3 KINASE-RELATED PROTEIN"/>
    <property type="match status" value="1"/>
</dbReference>
<comment type="similarity">
    <text evidence="1 2">Belongs to the fructosamine kinase family.</text>
</comment>
<dbReference type="RefSeq" id="WP_345257355.1">
    <property type="nucleotide sequence ID" value="NZ_BAABGY010000012.1"/>
</dbReference>
<accession>A0ABP8HIN4</accession>
<keyword evidence="2 3" id="KW-0418">Kinase</keyword>
<dbReference type="Gene3D" id="3.90.1200.10">
    <property type="match status" value="1"/>
</dbReference>
<proteinExistence type="inferred from homology"/>
<keyword evidence="4" id="KW-1185">Reference proteome</keyword>
<dbReference type="GO" id="GO:0016301">
    <property type="term" value="F:kinase activity"/>
    <property type="evidence" value="ECO:0007669"/>
    <property type="project" value="UniProtKB-KW"/>
</dbReference>
<sequence length="286" mass="31685">MHPILPLLEQRLRERITDLRPVGGGSINATFAVRTASGARYFCKHNSAPKFPHLFSCEADGLKLIAEQQLIRTPRIHDMFETAADQVLLLEWIDDGTPGTAFWERFGRELAALHGCRAPQFGGTPDNYMGSVPQPNRAHPRWSDFFLGERLLPLVRRCQDAGLLPVATAAAIEGLDRHLPGLFGDPAPALLHGDLWSGNFLCAGNGDPVLIDPAVYYGHPAMDLGMTTLFGGFEPPFYAAYHEASPLPANHREQWDVANLYPLLIHLLLFGRSYLPPINETLTAYR</sequence>
<organism evidence="3 4">
    <name type="scientific">Flaviaesturariibacter amylovorans</name>
    <dbReference type="NCBI Taxonomy" id="1084520"/>
    <lineage>
        <taxon>Bacteria</taxon>
        <taxon>Pseudomonadati</taxon>
        <taxon>Bacteroidota</taxon>
        <taxon>Chitinophagia</taxon>
        <taxon>Chitinophagales</taxon>
        <taxon>Chitinophagaceae</taxon>
        <taxon>Flaviaestuariibacter</taxon>
    </lineage>
</organism>
<evidence type="ECO:0000256" key="2">
    <source>
        <dbReference type="PIRNR" id="PIRNR006221"/>
    </source>
</evidence>
<dbReference type="InterPro" id="IPR016477">
    <property type="entry name" value="Fructo-/Ketosamine-3-kinase"/>
</dbReference>
<dbReference type="EMBL" id="BAABGY010000012">
    <property type="protein sequence ID" value="GAA4339891.1"/>
    <property type="molecule type" value="Genomic_DNA"/>
</dbReference>
<name>A0ABP8HIN4_9BACT</name>
<dbReference type="InterPro" id="IPR011009">
    <property type="entry name" value="Kinase-like_dom_sf"/>
</dbReference>
<dbReference type="Gene3D" id="3.30.200.20">
    <property type="entry name" value="Phosphorylase Kinase, domain 1"/>
    <property type="match status" value="1"/>
</dbReference>
<comment type="caution">
    <text evidence="3">The sequence shown here is derived from an EMBL/GenBank/DDBJ whole genome shotgun (WGS) entry which is preliminary data.</text>
</comment>
<reference evidence="4" key="1">
    <citation type="journal article" date="2019" name="Int. J. Syst. Evol. Microbiol.">
        <title>The Global Catalogue of Microorganisms (GCM) 10K type strain sequencing project: providing services to taxonomists for standard genome sequencing and annotation.</title>
        <authorList>
            <consortium name="The Broad Institute Genomics Platform"/>
            <consortium name="The Broad Institute Genome Sequencing Center for Infectious Disease"/>
            <person name="Wu L."/>
            <person name="Ma J."/>
        </authorList>
    </citation>
    <scope>NUCLEOTIDE SEQUENCE [LARGE SCALE GENOMIC DNA]</scope>
    <source>
        <strain evidence="4">JCM 17919</strain>
    </source>
</reference>
<dbReference type="Pfam" id="PF03881">
    <property type="entry name" value="Fructosamin_kin"/>
    <property type="match status" value="1"/>
</dbReference>
<gene>
    <name evidence="3" type="ORF">GCM10023184_37270</name>
</gene>